<accession>A0A5B7GU50</accession>
<dbReference type="AlphaFoldDB" id="A0A5B7GU50"/>
<dbReference type="EMBL" id="VSRR010020970">
    <property type="protein sequence ID" value="MPC63560.1"/>
    <property type="molecule type" value="Genomic_DNA"/>
</dbReference>
<proteinExistence type="predicted"/>
<evidence type="ECO:0000313" key="1">
    <source>
        <dbReference type="EMBL" id="MPC63560.1"/>
    </source>
</evidence>
<gene>
    <name evidence="1" type="ORF">E2C01_057659</name>
</gene>
<keyword evidence="2" id="KW-1185">Reference proteome</keyword>
<protein>
    <submittedName>
        <fullName evidence="1">Uncharacterized protein</fullName>
    </submittedName>
</protein>
<dbReference type="Proteomes" id="UP000324222">
    <property type="component" value="Unassembled WGS sequence"/>
</dbReference>
<organism evidence="1 2">
    <name type="scientific">Portunus trituberculatus</name>
    <name type="common">Swimming crab</name>
    <name type="synonym">Neptunus trituberculatus</name>
    <dbReference type="NCBI Taxonomy" id="210409"/>
    <lineage>
        <taxon>Eukaryota</taxon>
        <taxon>Metazoa</taxon>
        <taxon>Ecdysozoa</taxon>
        <taxon>Arthropoda</taxon>
        <taxon>Crustacea</taxon>
        <taxon>Multicrustacea</taxon>
        <taxon>Malacostraca</taxon>
        <taxon>Eumalacostraca</taxon>
        <taxon>Eucarida</taxon>
        <taxon>Decapoda</taxon>
        <taxon>Pleocyemata</taxon>
        <taxon>Brachyura</taxon>
        <taxon>Eubrachyura</taxon>
        <taxon>Portunoidea</taxon>
        <taxon>Portunidae</taxon>
        <taxon>Portuninae</taxon>
        <taxon>Portunus</taxon>
    </lineage>
</organism>
<sequence>MQIWYYSLSLKNKKVWKVLLRMMQKFRRYGLRSAHLWA</sequence>
<reference evidence="1 2" key="1">
    <citation type="submission" date="2019-05" db="EMBL/GenBank/DDBJ databases">
        <title>Another draft genome of Portunus trituberculatus and its Hox gene families provides insights of decapod evolution.</title>
        <authorList>
            <person name="Jeong J.-H."/>
            <person name="Song I."/>
            <person name="Kim S."/>
            <person name="Choi T."/>
            <person name="Kim D."/>
            <person name="Ryu S."/>
            <person name="Kim W."/>
        </authorList>
    </citation>
    <scope>NUCLEOTIDE SEQUENCE [LARGE SCALE GENOMIC DNA]</scope>
    <source>
        <tissue evidence="1">Muscle</tissue>
    </source>
</reference>
<name>A0A5B7GU50_PORTR</name>
<comment type="caution">
    <text evidence="1">The sequence shown here is derived from an EMBL/GenBank/DDBJ whole genome shotgun (WGS) entry which is preliminary data.</text>
</comment>
<evidence type="ECO:0000313" key="2">
    <source>
        <dbReference type="Proteomes" id="UP000324222"/>
    </source>
</evidence>